<proteinExistence type="predicted"/>
<name>A0A1D6JJM2_MAIZE</name>
<organism evidence="1">
    <name type="scientific">Zea mays</name>
    <name type="common">Maize</name>
    <dbReference type="NCBI Taxonomy" id="4577"/>
    <lineage>
        <taxon>Eukaryota</taxon>
        <taxon>Viridiplantae</taxon>
        <taxon>Streptophyta</taxon>
        <taxon>Embryophyta</taxon>
        <taxon>Tracheophyta</taxon>
        <taxon>Spermatophyta</taxon>
        <taxon>Magnoliopsida</taxon>
        <taxon>Liliopsida</taxon>
        <taxon>Poales</taxon>
        <taxon>Poaceae</taxon>
        <taxon>PACMAD clade</taxon>
        <taxon>Panicoideae</taxon>
        <taxon>Andropogonodae</taxon>
        <taxon>Andropogoneae</taxon>
        <taxon>Tripsacinae</taxon>
        <taxon>Zea</taxon>
    </lineage>
</organism>
<dbReference type="GO" id="GO:0005840">
    <property type="term" value="C:ribosome"/>
    <property type="evidence" value="ECO:0007669"/>
    <property type="project" value="UniProtKB-KW"/>
</dbReference>
<dbReference type="AlphaFoldDB" id="A0A1D6JJM2"/>
<keyword evidence="1" id="KW-0687">Ribonucleoprotein</keyword>
<reference evidence="1" key="1">
    <citation type="submission" date="2015-12" db="EMBL/GenBank/DDBJ databases">
        <title>Update maize B73 reference genome by single molecule sequencing technologies.</title>
        <authorList>
            <consortium name="Maize Genome Sequencing Project"/>
            <person name="Ware D."/>
        </authorList>
    </citation>
    <scope>NUCLEOTIDE SEQUENCE [LARGE SCALE GENOMIC DNA]</scope>
    <source>
        <tissue evidence="1">Seedling</tissue>
    </source>
</reference>
<keyword evidence="1" id="KW-0689">Ribosomal protein</keyword>
<protein>
    <submittedName>
        <fullName evidence="1">50S ribosomal protein L35</fullName>
    </submittedName>
</protein>
<accession>A0A1D6JJM2</accession>
<dbReference type="EMBL" id="CM007647">
    <property type="protein sequence ID" value="ONL92521.1"/>
    <property type="molecule type" value="Genomic_DNA"/>
</dbReference>
<evidence type="ECO:0000313" key="1">
    <source>
        <dbReference type="EMBL" id="ONL92521.1"/>
    </source>
</evidence>
<sequence>MSRSVMCVITRHGVGEAISGDKEGQDHAAVRWEATLARQEKHQAQEETLQDGILLSSTLVPLKFCSAAHFVAEVVSIAVNRNHGWCTSVN</sequence>
<gene>
    <name evidence="1" type="ORF">ZEAMMB73_Zm00001d027271</name>
</gene>